<proteinExistence type="predicted"/>
<dbReference type="AlphaFoldDB" id="A9WBF9"/>
<dbReference type="InParanoid" id="A9WBF9"/>
<dbReference type="eggNOG" id="ENOG502ZBM5">
    <property type="taxonomic scope" value="Bacteria"/>
</dbReference>
<organism evidence="1 2">
    <name type="scientific">Chloroflexus aurantiacus (strain ATCC 29366 / DSM 635 / J-10-fl)</name>
    <dbReference type="NCBI Taxonomy" id="324602"/>
    <lineage>
        <taxon>Bacteria</taxon>
        <taxon>Bacillati</taxon>
        <taxon>Chloroflexota</taxon>
        <taxon>Chloroflexia</taxon>
        <taxon>Chloroflexales</taxon>
        <taxon>Chloroflexineae</taxon>
        <taxon>Chloroflexaceae</taxon>
        <taxon>Chloroflexus</taxon>
    </lineage>
</organism>
<name>A9WBF9_CHLAA</name>
<evidence type="ECO:0000313" key="1">
    <source>
        <dbReference type="EMBL" id="ABY33366.1"/>
    </source>
</evidence>
<dbReference type="EMBL" id="CP000909">
    <property type="protein sequence ID" value="ABY33366.1"/>
    <property type="molecule type" value="Genomic_DNA"/>
</dbReference>
<dbReference type="EnsemblBacteria" id="ABY33366">
    <property type="protein sequence ID" value="ABY33366"/>
    <property type="gene ID" value="Caur_0112"/>
</dbReference>
<dbReference type="Proteomes" id="UP000002008">
    <property type="component" value="Chromosome"/>
</dbReference>
<dbReference type="Gene3D" id="3.30.460.40">
    <property type="match status" value="1"/>
</dbReference>
<protein>
    <submittedName>
        <fullName evidence="1">Uncharacterized protein</fullName>
    </submittedName>
</protein>
<reference evidence="2" key="1">
    <citation type="journal article" date="2011" name="BMC Genomics">
        <title>Complete genome sequence of the filamentous anoxygenic phototrophic bacterium Chloroflexus aurantiacus.</title>
        <authorList>
            <person name="Tang K.H."/>
            <person name="Barry K."/>
            <person name="Chertkov O."/>
            <person name="Dalin E."/>
            <person name="Han C.S."/>
            <person name="Hauser L.J."/>
            <person name="Honchak B.M."/>
            <person name="Karbach L.E."/>
            <person name="Land M.L."/>
            <person name="Lapidus A."/>
            <person name="Larimer F.W."/>
            <person name="Mikhailova N."/>
            <person name="Pitluck S."/>
            <person name="Pierson B.K."/>
            <person name="Blankenship R.E."/>
        </authorList>
    </citation>
    <scope>NUCLEOTIDE SEQUENCE [LARGE SCALE GENOMIC DNA]</scope>
    <source>
        <strain evidence="2">ATCC 29366 / DSM 635 / J-10-fl</strain>
    </source>
</reference>
<dbReference type="KEGG" id="cau:Caur_0112"/>
<evidence type="ECO:0000313" key="2">
    <source>
        <dbReference type="Proteomes" id="UP000002008"/>
    </source>
</evidence>
<dbReference type="STRING" id="324602.Caur_0112"/>
<keyword evidence="2" id="KW-1185">Reference proteome</keyword>
<gene>
    <name evidence="1" type="ordered locus">Caur_0112</name>
</gene>
<accession>A9WBF9</accession>
<dbReference type="HOGENOM" id="CLU_115273_0_0_0"/>
<dbReference type="PATRIC" id="fig|324602.8.peg.128"/>
<sequence length="156" mass="17228">MALRAYAPERLTQDVDIIIHARDEQVARAAFTAAGYRIGNPLPISRFTAHPQDETGYSIDVLVLNEPWLDEALAQPVCDCAGFPVLARQFLILMKLQAGRAQDIADITRLLRRTDHTERSIARTTVATYAPDLIDDFDALVVLTDLEFGTESSAAT</sequence>
<dbReference type="RefSeq" id="WP_012256022.1">
    <property type="nucleotide sequence ID" value="NC_010175.1"/>
</dbReference>